<sequence length="650" mass="73797">MGRILIVLISAVLITACVTEKTFVDSKKQVRSFEFDRTEAARTRLILGLSYLENNKYEQAKFNLEKALEFAPTRADVNYSLGYYYQMVGEMDIAETYYLKAIDFEPNNPDTHNNYGTFLCNVGQLDKAAGYFKKAISISKYTRAADSYENLAICALSNDEILQAQEYFELSYKHNPGRPNNLLSLAGIKYATGDIVAALDFYSRYMRISQPGPRALLLGYILEEKRGRLTQANKYLDQLVQTFPNSREALYVTSKTIINSEFEQLRLKYQSKRNSPQIRITRKTATSNENQPSRVTQSTSLVKKEQQVDDTERELRNQNLRENQRTSGGLVLPATVATAVSEYASKAEFVQDVKDKVEMFSKPLTDTEKAKIPELIQSTVAIEKEQPLPEEKVLVSPIKNAVLVNDRASTQNNRVYLQPSPQGLIAPTYKIQKGDNLYRISLKFNIKVSTLAKWNGLNDKDMVVGHTIYVAQPEPYMTLNADKMVSDVAREEGVSLQTLLRWNNLEQDGWLKEGTEILMSDPDLYTTKEQQAKYQNLGEPLAVTLRDVNIPTHTVKAGEFLYKISSRYNVKLETLMKWNNLTQKSKLQIGQSLFVADPDIYFTVPKLQSISEVASNLDVDVAELKRWNQIDRDGVVTAGTKLLKVNPEQY</sequence>
<dbReference type="Proteomes" id="UP000682739">
    <property type="component" value="Chromosome"/>
</dbReference>
<dbReference type="GO" id="GO:0008932">
    <property type="term" value="F:lytic endotransglycosylase activity"/>
    <property type="evidence" value="ECO:0007669"/>
    <property type="project" value="TreeGrafter"/>
</dbReference>
<dbReference type="PANTHER" id="PTHR33734">
    <property type="entry name" value="LYSM DOMAIN-CONTAINING GPI-ANCHORED PROTEIN 2"/>
    <property type="match status" value="1"/>
</dbReference>
<feature type="region of interest" description="Disordered" evidence="2">
    <location>
        <begin position="273"/>
        <end position="326"/>
    </location>
</feature>
<gene>
    <name evidence="4" type="primary">pilW</name>
    <name evidence="4" type="ORF">J1N51_12425</name>
</gene>
<evidence type="ECO:0000259" key="3">
    <source>
        <dbReference type="PROSITE" id="PS51782"/>
    </source>
</evidence>
<dbReference type="AlphaFoldDB" id="A0A975DD84"/>
<dbReference type="PROSITE" id="PS50005">
    <property type="entry name" value="TPR"/>
    <property type="match status" value="3"/>
</dbReference>
<dbReference type="EMBL" id="CP072110">
    <property type="protein sequence ID" value="QTH63520.1"/>
    <property type="molecule type" value="Genomic_DNA"/>
</dbReference>
<dbReference type="KEGG" id="psym:J1N51_12425"/>
<feature type="repeat" description="TPR" evidence="1">
    <location>
        <begin position="41"/>
        <end position="74"/>
    </location>
</feature>
<feature type="compositionally biased region" description="Polar residues" evidence="2">
    <location>
        <begin position="273"/>
        <end position="301"/>
    </location>
</feature>
<dbReference type="InterPro" id="IPR013360">
    <property type="entry name" value="Pilus_4_PilW"/>
</dbReference>
<protein>
    <submittedName>
        <fullName evidence="4">Type IV pilus biogenesis/stability protein PilW</fullName>
    </submittedName>
</protein>
<dbReference type="CDD" id="cd00118">
    <property type="entry name" value="LysM"/>
    <property type="match status" value="2"/>
</dbReference>
<feature type="repeat" description="TPR" evidence="1">
    <location>
        <begin position="75"/>
        <end position="108"/>
    </location>
</feature>
<dbReference type="Gene3D" id="1.25.40.10">
    <property type="entry name" value="Tetratricopeptide repeat domain"/>
    <property type="match status" value="1"/>
</dbReference>
<dbReference type="Pfam" id="PF13174">
    <property type="entry name" value="TPR_6"/>
    <property type="match status" value="1"/>
</dbReference>
<dbReference type="RefSeq" id="WP_208831576.1">
    <property type="nucleotide sequence ID" value="NZ_CP072110.1"/>
</dbReference>
<dbReference type="SUPFAM" id="SSF48452">
    <property type="entry name" value="TPR-like"/>
    <property type="match status" value="1"/>
</dbReference>
<dbReference type="NCBIfam" id="TIGR02521">
    <property type="entry name" value="type_IV_pilW"/>
    <property type="match status" value="1"/>
</dbReference>
<feature type="domain" description="LysM" evidence="3">
    <location>
        <begin position="600"/>
        <end position="644"/>
    </location>
</feature>
<reference evidence="4" key="1">
    <citation type="submission" date="2021-03" db="EMBL/GenBank/DDBJ databases">
        <title>Description of Psychrosphaera ytuae sp. nov. isolated from deep sea sediment of South China Sea.</title>
        <authorList>
            <person name="Zhang J."/>
            <person name="Xu X.-D."/>
        </authorList>
    </citation>
    <scope>NUCLEOTIDE SEQUENCE</scope>
    <source>
        <strain evidence="4">MTZ26</strain>
    </source>
</reference>
<feature type="compositionally biased region" description="Polar residues" evidence="2">
    <location>
        <begin position="317"/>
        <end position="326"/>
    </location>
</feature>
<organism evidence="4 5">
    <name type="scientific">Psychrosphaera ytuae</name>
    <dbReference type="NCBI Taxonomy" id="2820710"/>
    <lineage>
        <taxon>Bacteria</taxon>
        <taxon>Pseudomonadati</taxon>
        <taxon>Pseudomonadota</taxon>
        <taxon>Gammaproteobacteria</taxon>
        <taxon>Alteromonadales</taxon>
        <taxon>Pseudoalteromonadaceae</taxon>
        <taxon>Psychrosphaera</taxon>
    </lineage>
</organism>
<dbReference type="SMART" id="SM00028">
    <property type="entry name" value="TPR"/>
    <property type="match status" value="4"/>
</dbReference>
<dbReference type="SMART" id="SM00257">
    <property type="entry name" value="LysM"/>
    <property type="match status" value="3"/>
</dbReference>
<keyword evidence="5" id="KW-1185">Reference proteome</keyword>
<feature type="domain" description="LysM" evidence="3">
    <location>
        <begin position="427"/>
        <end position="470"/>
    </location>
</feature>
<dbReference type="InterPro" id="IPR018392">
    <property type="entry name" value="LysM"/>
</dbReference>
<evidence type="ECO:0000256" key="1">
    <source>
        <dbReference type="PROSITE-ProRule" id="PRU00339"/>
    </source>
</evidence>
<feature type="repeat" description="TPR" evidence="1">
    <location>
        <begin position="109"/>
        <end position="142"/>
    </location>
</feature>
<name>A0A975DD84_9GAMM</name>
<dbReference type="Pfam" id="PF13431">
    <property type="entry name" value="TPR_17"/>
    <property type="match status" value="1"/>
</dbReference>
<dbReference type="PANTHER" id="PTHR33734:SF22">
    <property type="entry name" value="MEMBRANE-BOUND LYTIC MUREIN TRANSGLYCOSYLASE D"/>
    <property type="match status" value="1"/>
</dbReference>
<dbReference type="SUPFAM" id="SSF54106">
    <property type="entry name" value="LysM domain"/>
    <property type="match status" value="2"/>
</dbReference>
<evidence type="ECO:0000256" key="2">
    <source>
        <dbReference type="SAM" id="MobiDB-lite"/>
    </source>
</evidence>
<dbReference type="InterPro" id="IPR011990">
    <property type="entry name" value="TPR-like_helical_dom_sf"/>
</dbReference>
<dbReference type="PROSITE" id="PS51257">
    <property type="entry name" value="PROKAR_LIPOPROTEIN"/>
    <property type="match status" value="1"/>
</dbReference>
<keyword evidence="1" id="KW-0802">TPR repeat</keyword>
<dbReference type="PROSITE" id="PS51782">
    <property type="entry name" value="LYSM"/>
    <property type="match status" value="3"/>
</dbReference>
<dbReference type="Pfam" id="PF01476">
    <property type="entry name" value="LysM"/>
    <property type="match status" value="4"/>
</dbReference>
<dbReference type="InterPro" id="IPR019734">
    <property type="entry name" value="TPR_rpt"/>
</dbReference>
<evidence type="ECO:0000313" key="4">
    <source>
        <dbReference type="EMBL" id="QTH63520.1"/>
    </source>
</evidence>
<feature type="domain" description="LysM" evidence="3">
    <location>
        <begin position="551"/>
        <end position="595"/>
    </location>
</feature>
<dbReference type="Pfam" id="PF13181">
    <property type="entry name" value="TPR_8"/>
    <property type="match status" value="1"/>
</dbReference>
<dbReference type="InterPro" id="IPR036779">
    <property type="entry name" value="LysM_dom_sf"/>
</dbReference>
<accession>A0A975DD84</accession>
<proteinExistence type="predicted"/>
<dbReference type="Gene3D" id="3.10.350.10">
    <property type="entry name" value="LysM domain"/>
    <property type="match status" value="2"/>
</dbReference>
<evidence type="ECO:0000313" key="5">
    <source>
        <dbReference type="Proteomes" id="UP000682739"/>
    </source>
</evidence>